<dbReference type="EMBL" id="OP413840">
    <property type="protein sequence ID" value="UYL64997.1"/>
    <property type="molecule type" value="Genomic_DNA"/>
</dbReference>
<reference evidence="1 2" key="1">
    <citation type="submission" date="2022-09" db="EMBL/GenBank/DDBJ databases">
        <title>Evolutionary Diversification of Methanotrophic Ca. Methanophagales (ANME-1) and Their Expansive Virome.</title>
        <authorList>
            <person name="Laso-Perez R."/>
            <person name="Wu F."/>
            <person name="Cremiere A."/>
            <person name="Speth D.R."/>
            <person name="Magyar J.S."/>
            <person name="Krupovic M."/>
            <person name="Orphan V.J."/>
        </authorList>
    </citation>
    <scope>NUCLEOTIDE SEQUENCE [LARGE SCALE GENOMIC DNA]</scope>
    <source>
        <strain evidence="1">PBV300</strain>
    </source>
</reference>
<name>A0ABY6GM64_9VIRU</name>
<proteinExistence type="predicted"/>
<gene>
    <name evidence="1" type="ORF">JBCDKDKM_00035</name>
</gene>
<protein>
    <submittedName>
        <fullName evidence="1">Uncharacterized protein</fullName>
    </submittedName>
</protein>
<sequence>MKLLEAFKDFEVRRHSAGRIIRITPATEIKLTYDDIKKAADELNEKYPQHRYVVKRRRVNGKELVVFRRDEPNAKGIPIYIDTEEGRIFVPASYVKKHFRLVRAVIDFRLSALGIPTRREVVTYGA</sequence>
<accession>A0ABY6GM64</accession>
<evidence type="ECO:0000313" key="2">
    <source>
        <dbReference type="Proteomes" id="UP001156320"/>
    </source>
</evidence>
<keyword evidence="2" id="KW-1185">Reference proteome</keyword>
<evidence type="ECO:0000313" key="1">
    <source>
        <dbReference type="EMBL" id="UYL64997.1"/>
    </source>
</evidence>
<organism evidence="1 2">
    <name type="scientific">Methanophagales virus PBV300</name>
    <dbReference type="NCBI Taxonomy" id="2987731"/>
    <lineage>
        <taxon>Viruses</taxon>
        <taxon>Adnaviria</taxon>
        <taxon>Zilligvirae</taxon>
        <taxon>Taleaviricota</taxon>
        <taxon>Tokiviricetes</taxon>
        <taxon>Maximonvirales</taxon>
        <taxon>Ahmunviridae</taxon>
        <taxon>Yumkaaxvirus</taxon>
        <taxon>Yumkaaxvirus pescaderoense</taxon>
    </lineage>
</organism>
<dbReference type="Proteomes" id="UP001156320">
    <property type="component" value="Segment"/>
</dbReference>